<dbReference type="EMBL" id="AP022605">
    <property type="protein sequence ID" value="BBZ06051.1"/>
    <property type="molecule type" value="Genomic_DNA"/>
</dbReference>
<name>A0A1X1TEM5_9MYCO</name>
<sequence length="204" mass="21613">MSARDRGDGVVVLRFAGRRAPRGLTGLDNVEVAGSEDIEAAAATARRLVVVGSDADVAAVLTRLMRSERLGVELATARGLLTARTALSGTARRVPLIRDDAGFAIVGSAEWRGVGQDLFGEAVVDDTTLFSGDVAGVRIEPTAEMPGLRAAVLTGRGRPHRWVAGRAAQLGTTGARVIRDGVEGAREVKRSTFYRHIEGWLRVS</sequence>
<organism evidence="2 3">
    <name type="scientific">Mycolicibacterium doricum</name>
    <dbReference type="NCBI Taxonomy" id="126673"/>
    <lineage>
        <taxon>Bacteria</taxon>
        <taxon>Bacillati</taxon>
        <taxon>Actinomycetota</taxon>
        <taxon>Actinomycetes</taxon>
        <taxon>Mycobacteriales</taxon>
        <taxon>Mycobacteriaceae</taxon>
        <taxon>Mycolicibacterium</taxon>
    </lineage>
</organism>
<dbReference type="RefSeq" id="WP_085189509.1">
    <property type="nucleotide sequence ID" value="NZ_AP022605.1"/>
</dbReference>
<dbReference type="Proteomes" id="UP000467201">
    <property type="component" value="Chromosome"/>
</dbReference>
<accession>A0A1X1TEM5</accession>
<proteinExistence type="predicted"/>
<dbReference type="KEGG" id="mdr:MDOR_02200"/>
<keyword evidence="3" id="KW-1185">Reference proteome</keyword>
<reference evidence="1" key="3">
    <citation type="submission" date="2020-02" db="EMBL/GenBank/DDBJ databases">
        <authorList>
            <person name="Matsumoto Y."/>
            <person name="Motooka D."/>
            <person name="Nakamura S."/>
        </authorList>
    </citation>
    <scope>NUCLEOTIDE SEQUENCE</scope>
    <source>
        <strain evidence="1">JCM 12405</strain>
    </source>
</reference>
<gene>
    <name evidence="2" type="ORF">AWC01_07355</name>
    <name evidence="1" type="ORF">MDOR_02200</name>
</gene>
<evidence type="ECO:0000313" key="4">
    <source>
        <dbReference type="Proteomes" id="UP000467201"/>
    </source>
</evidence>
<reference evidence="2 3" key="1">
    <citation type="submission" date="2016-01" db="EMBL/GenBank/DDBJ databases">
        <title>The new phylogeny of the genus Mycobacterium.</title>
        <authorList>
            <person name="Tarcisio F."/>
            <person name="Conor M."/>
            <person name="Antonella G."/>
            <person name="Elisabetta G."/>
            <person name="Giulia F.S."/>
            <person name="Sara T."/>
            <person name="Anna F."/>
            <person name="Clotilde B."/>
            <person name="Roberto B."/>
            <person name="Veronica D.S."/>
            <person name="Fabio R."/>
            <person name="Monica P."/>
            <person name="Olivier J."/>
            <person name="Enrico T."/>
            <person name="Nicola S."/>
        </authorList>
    </citation>
    <scope>NUCLEOTIDE SEQUENCE [LARGE SCALE GENOMIC DNA]</scope>
    <source>
        <strain evidence="2 3">DSM 44339</strain>
    </source>
</reference>
<dbReference type="AlphaFoldDB" id="A0A1X1TEM5"/>
<dbReference type="STRING" id="126673.AWC01_07355"/>
<reference evidence="1 4" key="2">
    <citation type="journal article" date="2019" name="Emerg. Microbes Infect.">
        <title>Comprehensive subspecies identification of 175 nontuberculous mycobacteria species based on 7547 genomic profiles.</title>
        <authorList>
            <person name="Matsumoto Y."/>
            <person name="Kinjo T."/>
            <person name="Motooka D."/>
            <person name="Nabeya D."/>
            <person name="Jung N."/>
            <person name="Uechi K."/>
            <person name="Horii T."/>
            <person name="Iida T."/>
            <person name="Fujita J."/>
            <person name="Nakamura S."/>
        </authorList>
    </citation>
    <scope>NUCLEOTIDE SEQUENCE [LARGE SCALE GENOMIC DNA]</scope>
    <source>
        <strain evidence="1 4">JCM 12405</strain>
    </source>
</reference>
<evidence type="ECO:0000313" key="3">
    <source>
        <dbReference type="Proteomes" id="UP000193564"/>
    </source>
</evidence>
<protein>
    <submittedName>
        <fullName evidence="2">Peptidase M50</fullName>
    </submittedName>
</protein>
<dbReference type="OrthoDB" id="5189801at2"/>
<dbReference type="Proteomes" id="UP000193564">
    <property type="component" value="Unassembled WGS sequence"/>
</dbReference>
<evidence type="ECO:0000313" key="1">
    <source>
        <dbReference type="EMBL" id="BBZ06051.1"/>
    </source>
</evidence>
<evidence type="ECO:0000313" key="2">
    <source>
        <dbReference type="EMBL" id="ORV42990.1"/>
    </source>
</evidence>
<dbReference type="EMBL" id="LQOS01000020">
    <property type="protein sequence ID" value="ORV42990.1"/>
    <property type="molecule type" value="Genomic_DNA"/>
</dbReference>